<dbReference type="STRING" id="1194083.BN12_180005"/>
<name>A0A077LUP1_9MICO</name>
<accession>A0A077LUP1</accession>
<dbReference type="PANTHER" id="PTHR33434">
    <property type="entry name" value="DEGV DOMAIN-CONTAINING PROTEIN DR_1986-RELATED"/>
    <property type="match status" value="1"/>
</dbReference>
<evidence type="ECO:0000313" key="3">
    <source>
        <dbReference type="Proteomes" id="UP000035721"/>
    </source>
</evidence>
<dbReference type="PROSITE" id="PS51482">
    <property type="entry name" value="DEGV"/>
    <property type="match status" value="1"/>
</dbReference>
<dbReference type="InterPro" id="IPR003797">
    <property type="entry name" value="DegV"/>
</dbReference>
<protein>
    <recommendedName>
        <fullName evidence="4">DegV family protein</fullName>
    </recommendedName>
</protein>
<dbReference type="Gene3D" id="3.30.1180.10">
    <property type="match status" value="1"/>
</dbReference>
<dbReference type="NCBIfam" id="TIGR00762">
    <property type="entry name" value="DegV"/>
    <property type="match status" value="1"/>
</dbReference>
<dbReference type="OrthoDB" id="9760324at2"/>
<reference evidence="2 3" key="1">
    <citation type="journal article" date="2013" name="ISME J.">
        <title>A metabolic model for members of the genus Tetrasphaera involved in enhanced biological phosphorus removal.</title>
        <authorList>
            <person name="Kristiansen R."/>
            <person name="Nguyen H.T.T."/>
            <person name="Saunders A.M."/>
            <person name="Nielsen J.L."/>
            <person name="Wimmer R."/>
            <person name="Le V.Q."/>
            <person name="McIlroy S.J."/>
            <person name="Petrovski S."/>
            <person name="Seviour R.J."/>
            <person name="Calteau A."/>
            <person name="Nielsen K.L."/>
            <person name="Nielsen P.H."/>
        </authorList>
    </citation>
    <scope>NUCLEOTIDE SEQUENCE [LARGE SCALE GENOMIC DNA]</scope>
    <source>
        <strain evidence="2 3">T1-X7</strain>
    </source>
</reference>
<keyword evidence="3" id="KW-1185">Reference proteome</keyword>
<dbReference type="RefSeq" id="WP_048550240.1">
    <property type="nucleotide sequence ID" value="NZ_HF570958.1"/>
</dbReference>
<dbReference type="Pfam" id="PF02645">
    <property type="entry name" value="DegV"/>
    <property type="match status" value="1"/>
</dbReference>
<organism evidence="2 3">
    <name type="scientific">Nostocoides japonicum T1-X7</name>
    <dbReference type="NCBI Taxonomy" id="1194083"/>
    <lineage>
        <taxon>Bacteria</taxon>
        <taxon>Bacillati</taxon>
        <taxon>Actinomycetota</taxon>
        <taxon>Actinomycetes</taxon>
        <taxon>Micrococcales</taxon>
        <taxon>Intrasporangiaceae</taxon>
        <taxon>Nostocoides</taxon>
    </lineage>
</organism>
<evidence type="ECO:0000313" key="2">
    <source>
        <dbReference type="EMBL" id="CCH77271.1"/>
    </source>
</evidence>
<dbReference type="InterPro" id="IPR043168">
    <property type="entry name" value="DegV_C"/>
</dbReference>
<evidence type="ECO:0000256" key="1">
    <source>
        <dbReference type="ARBA" id="ARBA00023121"/>
    </source>
</evidence>
<dbReference type="Gene3D" id="3.40.50.10170">
    <property type="match status" value="1"/>
</dbReference>
<dbReference type="SUPFAM" id="SSF82549">
    <property type="entry name" value="DAK1/DegV-like"/>
    <property type="match status" value="1"/>
</dbReference>
<dbReference type="InterPro" id="IPR050270">
    <property type="entry name" value="DegV_domain_contain"/>
</dbReference>
<gene>
    <name evidence="2" type="ORF">BN12_180005</name>
</gene>
<sequence>MSTVIVTDSTAYLPQEWCERHHIRVVPLHVVIGGKEHCEGVDVSPHDVAEALRAFTPVSTSRPSPQAFLEVYESAVAEGATEIVSVHLSAAMSSTIQSAHLAAGWVDVRVHVVDSEAMGMVMGYAAVSAAEAASAGASGDVAAAVAERRCRASTAVFYVDTLEYLRRGGRIGAASALLGSALAIKPILGLRDGSIVPVAKVRTSAKALSRLEEMGYAAATDLPAGADGVDLAVQHLDSAERAESLAGRLTERLGDRLRCPVPVVELGAVVGAHVGPGTLAVTVTPRFPS</sequence>
<dbReference type="AlphaFoldDB" id="A0A077LUP1"/>
<keyword evidence="1" id="KW-0446">Lipid-binding</keyword>
<comment type="caution">
    <text evidence="2">The sequence shown here is derived from an EMBL/GenBank/DDBJ whole genome shotgun (WGS) entry which is preliminary data.</text>
</comment>
<dbReference type="PANTHER" id="PTHR33434:SF2">
    <property type="entry name" value="FATTY ACID-BINDING PROTEIN TM_1468"/>
    <property type="match status" value="1"/>
</dbReference>
<dbReference type="EMBL" id="CAJB01000090">
    <property type="protein sequence ID" value="CCH77271.1"/>
    <property type="molecule type" value="Genomic_DNA"/>
</dbReference>
<proteinExistence type="predicted"/>
<evidence type="ECO:0008006" key="4">
    <source>
        <dbReference type="Google" id="ProtNLM"/>
    </source>
</evidence>
<dbReference type="Proteomes" id="UP000035721">
    <property type="component" value="Unassembled WGS sequence"/>
</dbReference>
<dbReference type="GO" id="GO:0008289">
    <property type="term" value="F:lipid binding"/>
    <property type="evidence" value="ECO:0007669"/>
    <property type="project" value="UniProtKB-KW"/>
</dbReference>